<dbReference type="Proteomes" id="UP000606274">
    <property type="component" value="Unassembled WGS sequence"/>
</dbReference>
<feature type="non-terminal residue" evidence="6">
    <location>
        <position position="220"/>
    </location>
</feature>
<evidence type="ECO:0000256" key="4">
    <source>
        <dbReference type="PROSITE-ProRule" id="PRU00027"/>
    </source>
</evidence>
<feature type="domain" description="BED-type" evidence="5">
    <location>
        <begin position="160"/>
        <end position="219"/>
    </location>
</feature>
<evidence type="ECO:0000259" key="5">
    <source>
        <dbReference type="PROSITE" id="PS50808"/>
    </source>
</evidence>
<dbReference type="GO" id="GO:0008270">
    <property type="term" value="F:zinc ion binding"/>
    <property type="evidence" value="ECO:0007669"/>
    <property type="project" value="UniProtKB-KW"/>
</dbReference>
<proteinExistence type="predicted"/>
<evidence type="ECO:0000256" key="3">
    <source>
        <dbReference type="ARBA" id="ARBA00022833"/>
    </source>
</evidence>
<dbReference type="InterPro" id="IPR036236">
    <property type="entry name" value="Znf_C2H2_sf"/>
</dbReference>
<sequence>MQRGRWCATASQSAKSATRRCLLKAETPPTCSNTSKTLTGASTAKSVCTRHSEITRFDPLRTENEQESVELHLPTTDALSPVWKYFGYPKNADGSLVSDGFPLCRLCRLKVVAKGGSTTNMLVHLRAYHLEVYEEVKEAITTLRTAWGIEPPELHPPTQNVTSAVWQYFGYLKDAGGSVVCDDFPICKLCQQKVASKRRCTTNMFKHLKDYHRSVYDEVR</sequence>
<comment type="caution">
    <text evidence="6">The sequence shown here is derived from an EMBL/GenBank/DDBJ whole genome shotgun (WGS) entry which is preliminary data.</text>
</comment>
<organism evidence="6 7">
    <name type="scientific">Silurus meridionalis</name>
    <name type="common">Southern catfish</name>
    <name type="synonym">Silurus soldatovi meridionalis</name>
    <dbReference type="NCBI Taxonomy" id="175797"/>
    <lineage>
        <taxon>Eukaryota</taxon>
        <taxon>Metazoa</taxon>
        <taxon>Chordata</taxon>
        <taxon>Craniata</taxon>
        <taxon>Vertebrata</taxon>
        <taxon>Euteleostomi</taxon>
        <taxon>Actinopterygii</taxon>
        <taxon>Neopterygii</taxon>
        <taxon>Teleostei</taxon>
        <taxon>Ostariophysi</taxon>
        <taxon>Siluriformes</taxon>
        <taxon>Siluridae</taxon>
        <taxon>Silurus</taxon>
    </lineage>
</organism>
<gene>
    <name evidence="6" type="ORF">HF521_006436</name>
</gene>
<evidence type="ECO:0000313" key="6">
    <source>
        <dbReference type="EMBL" id="KAF7696342.1"/>
    </source>
</evidence>
<keyword evidence="7" id="KW-1185">Reference proteome</keyword>
<dbReference type="PROSITE" id="PS50808">
    <property type="entry name" value="ZF_BED"/>
    <property type="match status" value="2"/>
</dbReference>
<dbReference type="SMART" id="SM00614">
    <property type="entry name" value="ZnF_BED"/>
    <property type="match status" value="2"/>
</dbReference>
<reference evidence="6" key="1">
    <citation type="submission" date="2020-08" db="EMBL/GenBank/DDBJ databases">
        <title>Chromosome-level assembly of Southern catfish (Silurus meridionalis) provides insights into visual adaptation to the nocturnal and benthic lifestyles.</title>
        <authorList>
            <person name="Zhang Y."/>
            <person name="Wang D."/>
            <person name="Peng Z."/>
        </authorList>
    </citation>
    <scope>NUCLEOTIDE SEQUENCE</scope>
    <source>
        <strain evidence="6">SWU-2019-XX</strain>
        <tissue evidence="6">Muscle</tissue>
    </source>
</reference>
<name>A0A8T0AVY0_SILME</name>
<feature type="domain" description="BED-type" evidence="5">
    <location>
        <begin position="77"/>
        <end position="136"/>
    </location>
</feature>
<dbReference type="SUPFAM" id="SSF57667">
    <property type="entry name" value="beta-beta-alpha zinc fingers"/>
    <property type="match status" value="2"/>
</dbReference>
<protein>
    <recommendedName>
        <fullName evidence="5">BED-type domain-containing protein</fullName>
    </recommendedName>
</protein>
<keyword evidence="3" id="KW-0862">Zinc</keyword>
<dbReference type="AlphaFoldDB" id="A0A8T0AVY0"/>
<dbReference type="Pfam" id="PF02892">
    <property type="entry name" value="zf-BED"/>
    <property type="match status" value="2"/>
</dbReference>
<evidence type="ECO:0000256" key="2">
    <source>
        <dbReference type="ARBA" id="ARBA00022771"/>
    </source>
</evidence>
<accession>A0A8T0AVY0</accession>
<keyword evidence="1" id="KW-0479">Metal-binding</keyword>
<evidence type="ECO:0000313" key="7">
    <source>
        <dbReference type="Proteomes" id="UP000606274"/>
    </source>
</evidence>
<dbReference type="EMBL" id="JABFDY010000016">
    <property type="protein sequence ID" value="KAF7696342.1"/>
    <property type="molecule type" value="Genomic_DNA"/>
</dbReference>
<dbReference type="GO" id="GO:0003677">
    <property type="term" value="F:DNA binding"/>
    <property type="evidence" value="ECO:0007669"/>
    <property type="project" value="InterPro"/>
</dbReference>
<keyword evidence="2 4" id="KW-0863">Zinc-finger</keyword>
<dbReference type="InterPro" id="IPR003656">
    <property type="entry name" value="Znf_BED"/>
</dbReference>
<evidence type="ECO:0000256" key="1">
    <source>
        <dbReference type="ARBA" id="ARBA00022723"/>
    </source>
</evidence>